<proteinExistence type="predicted"/>
<name>A0A1M5UXY3_FLAJO</name>
<reference evidence="2 3" key="1">
    <citation type="submission" date="2016-11" db="EMBL/GenBank/DDBJ databases">
        <authorList>
            <person name="Jaros S."/>
            <person name="Januszkiewicz K."/>
            <person name="Wedrychowicz H."/>
        </authorList>
    </citation>
    <scope>NUCLEOTIDE SEQUENCE [LARGE SCALE GENOMIC DNA]</scope>
    <source>
        <strain evidence="2 3">DSM 6792</strain>
    </source>
</reference>
<evidence type="ECO:0000313" key="2">
    <source>
        <dbReference type="EMBL" id="SHH67809.1"/>
    </source>
</evidence>
<gene>
    <name evidence="2" type="ORF">SAMN05444388_11533</name>
</gene>
<evidence type="ECO:0000313" key="3">
    <source>
        <dbReference type="Proteomes" id="UP000184112"/>
    </source>
</evidence>
<dbReference type="AlphaFoldDB" id="A0A1M5UXY3"/>
<dbReference type="Proteomes" id="UP000184112">
    <property type="component" value="Unassembled WGS sequence"/>
</dbReference>
<dbReference type="EMBL" id="FQWH01000015">
    <property type="protein sequence ID" value="SHH67809.1"/>
    <property type="molecule type" value="Genomic_DNA"/>
</dbReference>
<accession>A0A1M5UXY3</accession>
<sequence length="358" mass="42490">MCRTYNKIGSLTTLKLHLEENNIPDFKSLKEVMDFQKSYTILRQQLIYHHENLIEQEKNLLNVDLPSLDIAIETQREQSIQILTSEIDKLKKQLNILTITPSTNFFQKLTSSFRHWYYKRKIKHEENNFETVVNMSINKLVEDYQVKSSRYQFITSNFNEAVRESAQYSLSELERKKVAIDSLNSYIYGALGEQKVVKILETLSDEYFLINDFSVSFLRPIYNRQENDYISSVQIDHILVGPSGVFIIETKNWSEKSLENMSLRSPVEQIKRTNFALFYLLNNEKSNYYLRLDRHHWGDKKIPIKNLIVLTNIKPKEEFQYVKILTINELLSYVNYFKPIFSYNETKRIVDMILQVNE</sequence>
<protein>
    <submittedName>
        <fullName evidence="2">Nuclease-related domain-containing protein</fullName>
    </submittedName>
</protein>
<dbReference type="Pfam" id="PF08378">
    <property type="entry name" value="NERD"/>
    <property type="match status" value="1"/>
</dbReference>
<organism evidence="2 3">
    <name type="scientific">Flavobacterium johnsoniae</name>
    <name type="common">Cytophaga johnsonae</name>
    <dbReference type="NCBI Taxonomy" id="986"/>
    <lineage>
        <taxon>Bacteria</taxon>
        <taxon>Pseudomonadati</taxon>
        <taxon>Bacteroidota</taxon>
        <taxon>Flavobacteriia</taxon>
        <taxon>Flavobacteriales</taxon>
        <taxon>Flavobacteriaceae</taxon>
        <taxon>Flavobacterium</taxon>
    </lineage>
</organism>
<dbReference type="PROSITE" id="PS50965">
    <property type="entry name" value="NERD"/>
    <property type="match status" value="1"/>
</dbReference>
<evidence type="ECO:0000259" key="1">
    <source>
        <dbReference type="PROSITE" id="PS50965"/>
    </source>
</evidence>
<feature type="domain" description="NERD" evidence="1">
    <location>
        <begin position="188"/>
        <end position="300"/>
    </location>
</feature>
<dbReference type="InterPro" id="IPR011528">
    <property type="entry name" value="NERD"/>
</dbReference>